<organism evidence="2 3">
    <name type="scientific">Pirellulimonas nuda</name>
    <dbReference type="NCBI Taxonomy" id="2528009"/>
    <lineage>
        <taxon>Bacteria</taxon>
        <taxon>Pseudomonadati</taxon>
        <taxon>Planctomycetota</taxon>
        <taxon>Planctomycetia</taxon>
        <taxon>Pirellulales</taxon>
        <taxon>Lacipirellulaceae</taxon>
        <taxon>Pirellulimonas</taxon>
    </lineage>
</organism>
<feature type="chain" id="PRO_5021711296" description="DUF302 domain-containing protein" evidence="1">
    <location>
        <begin position="25"/>
        <end position="176"/>
    </location>
</feature>
<dbReference type="AlphaFoldDB" id="A0A518D6J2"/>
<dbReference type="KEGG" id="pnd:Pla175_04590"/>
<reference evidence="2 3" key="1">
    <citation type="submission" date="2019-02" db="EMBL/GenBank/DDBJ databases">
        <title>Deep-cultivation of Planctomycetes and their phenomic and genomic characterization uncovers novel biology.</title>
        <authorList>
            <person name="Wiegand S."/>
            <person name="Jogler M."/>
            <person name="Boedeker C."/>
            <person name="Pinto D."/>
            <person name="Vollmers J."/>
            <person name="Rivas-Marin E."/>
            <person name="Kohn T."/>
            <person name="Peeters S.H."/>
            <person name="Heuer A."/>
            <person name="Rast P."/>
            <person name="Oberbeckmann S."/>
            <person name="Bunk B."/>
            <person name="Jeske O."/>
            <person name="Meyerdierks A."/>
            <person name="Storesund J.E."/>
            <person name="Kallscheuer N."/>
            <person name="Luecker S."/>
            <person name="Lage O.M."/>
            <person name="Pohl T."/>
            <person name="Merkel B.J."/>
            <person name="Hornburger P."/>
            <person name="Mueller R.-W."/>
            <person name="Bruemmer F."/>
            <person name="Labrenz M."/>
            <person name="Spormann A.M."/>
            <person name="Op den Camp H."/>
            <person name="Overmann J."/>
            <person name="Amann R."/>
            <person name="Jetten M.S.M."/>
            <person name="Mascher T."/>
            <person name="Medema M.H."/>
            <person name="Devos D.P."/>
            <person name="Kaster A.-K."/>
            <person name="Ovreas L."/>
            <person name="Rohde M."/>
            <person name="Galperin M.Y."/>
            <person name="Jogler C."/>
        </authorList>
    </citation>
    <scope>NUCLEOTIDE SEQUENCE [LARGE SCALE GENOMIC DNA]</scope>
    <source>
        <strain evidence="2 3">Pla175</strain>
    </source>
</reference>
<protein>
    <recommendedName>
        <fullName evidence="4">DUF302 domain-containing protein</fullName>
    </recommendedName>
</protein>
<dbReference type="EMBL" id="CP036291">
    <property type="protein sequence ID" value="QDU87104.1"/>
    <property type="molecule type" value="Genomic_DNA"/>
</dbReference>
<dbReference type="RefSeq" id="WP_145280949.1">
    <property type="nucleotide sequence ID" value="NZ_CP036291.1"/>
</dbReference>
<feature type="signal peptide" evidence="1">
    <location>
        <begin position="1"/>
        <end position="24"/>
    </location>
</feature>
<keyword evidence="1" id="KW-0732">Signal</keyword>
<sequence precursor="true">MMNFRYSLKTLLIFGALASLAAVAAAYMMRDSREKRSRNVFGSVDTWRLIANPESVQVLAARLNSGNAFEQPQLNFEDEVTLTPICTLSDEESADLSEFMSNLSRYPANVVKDFTWNPTVALRLRREGHEADVFIDFSSEMGAIVSADVPAKFFVLDNVSADLKRELSAYGAFQRP</sequence>
<gene>
    <name evidence="2" type="ORF">Pla175_04590</name>
</gene>
<accession>A0A518D6J2</accession>
<proteinExistence type="predicted"/>
<evidence type="ECO:0000313" key="2">
    <source>
        <dbReference type="EMBL" id="QDU87104.1"/>
    </source>
</evidence>
<name>A0A518D6J2_9BACT</name>
<evidence type="ECO:0008006" key="4">
    <source>
        <dbReference type="Google" id="ProtNLM"/>
    </source>
</evidence>
<keyword evidence="3" id="KW-1185">Reference proteome</keyword>
<dbReference type="Proteomes" id="UP000317429">
    <property type="component" value="Chromosome"/>
</dbReference>
<evidence type="ECO:0000313" key="3">
    <source>
        <dbReference type="Proteomes" id="UP000317429"/>
    </source>
</evidence>
<evidence type="ECO:0000256" key="1">
    <source>
        <dbReference type="SAM" id="SignalP"/>
    </source>
</evidence>